<dbReference type="Pfam" id="PF22936">
    <property type="entry name" value="Pol_BBD"/>
    <property type="match status" value="1"/>
</dbReference>
<dbReference type="EMBL" id="CM007902">
    <property type="protein sequence ID" value="OTG02623.1"/>
    <property type="molecule type" value="Genomic_DNA"/>
</dbReference>
<reference evidence="6" key="1">
    <citation type="journal article" date="2017" name="Nature">
        <title>The sunflower genome provides insights into oil metabolism, flowering and Asterid evolution.</title>
        <authorList>
            <person name="Badouin H."/>
            <person name="Gouzy J."/>
            <person name="Grassa C.J."/>
            <person name="Murat F."/>
            <person name="Staton S.E."/>
            <person name="Cottret L."/>
            <person name="Lelandais-Briere C."/>
            <person name="Owens G.L."/>
            <person name="Carrere S."/>
            <person name="Mayjonade B."/>
            <person name="Legrand L."/>
            <person name="Gill N."/>
            <person name="Kane N.C."/>
            <person name="Bowers J.E."/>
            <person name="Hubner S."/>
            <person name="Bellec A."/>
            <person name="Berard A."/>
            <person name="Berges H."/>
            <person name="Blanchet N."/>
            <person name="Boniface M.C."/>
            <person name="Brunel D."/>
            <person name="Catrice O."/>
            <person name="Chaidir N."/>
            <person name="Claudel C."/>
            <person name="Donnadieu C."/>
            <person name="Faraut T."/>
            <person name="Fievet G."/>
            <person name="Helmstetter N."/>
            <person name="King M."/>
            <person name="Knapp S.J."/>
            <person name="Lai Z."/>
            <person name="Le Paslier M.C."/>
            <person name="Lippi Y."/>
            <person name="Lorenzon L."/>
            <person name="Mandel J.R."/>
            <person name="Marage G."/>
            <person name="Marchand G."/>
            <person name="Marquand E."/>
            <person name="Bret-Mestries E."/>
            <person name="Morien E."/>
            <person name="Nambeesan S."/>
            <person name="Nguyen T."/>
            <person name="Pegot-Espagnet P."/>
            <person name="Pouilly N."/>
            <person name="Raftis F."/>
            <person name="Sallet E."/>
            <person name="Schiex T."/>
            <person name="Thomas J."/>
            <person name="Vandecasteele C."/>
            <person name="Vares D."/>
            <person name="Vear F."/>
            <person name="Vautrin S."/>
            <person name="Crespi M."/>
            <person name="Mangin B."/>
            <person name="Burke J.M."/>
            <person name="Salse J."/>
            <person name="Munos S."/>
            <person name="Vincourt P."/>
            <person name="Rieseberg L.H."/>
            <person name="Langlade N.B."/>
        </authorList>
    </citation>
    <scope>NUCLEOTIDE SEQUENCE [LARGE SCALE GENOMIC DNA]</scope>
    <source>
        <strain evidence="6">cv. SF193</strain>
    </source>
</reference>
<feature type="compositionally biased region" description="Polar residues" evidence="2">
    <location>
        <begin position="770"/>
        <end position="781"/>
    </location>
</feature>
<keyword evidence="1" id="KW-0863">Zinc-finger</keyword>
<dbReference type="Proteomes" id="UP000215914">
    <property type="component" value="Chromosome 13"/>
</dbReference>
<feature type="region of interest" description="Disordered" evidence="2">
    <location>
        <begin position="765"/>
        <end position="802"/>
    </location>
</feature>
<dbReference type="SUPFAM" id="SSF57756">
    <property type="entry name" value="Retrovirus zinc finger-like domains"/>
    <property type="match status" value="1"/>
</dbReference>
<dbReference type="Gene3D" id="4.10.60.10">
    <property type="entry name" value="Zinc finger, CCHC-type"/>
    <property type="match status" value="1"/>
</dbReference>
<name>A0A251SVN6_HELAN</name>
<dbReference type="GO" id="GO:0003676">
    <property type="term" value="F:nucleic acid binding"/>
    <property type="evidence" value="ECO:0007669"/>
    <property type="project" value="InterPro"/>
</dbReference>
<feature type="domain" description="CCHC-type" evidence="4">
    <location>
        <begin position="808"/>
        <end position="824"/>
    </location>
</feature>
<feature type="signal peptide" evidence="3">
    <location>
        <begin position="1"/>
        <end position="19"/>
    </location>
</feature>
<keyword evidence="6" id="KW-1185">Reference proteome</keyword>
<evidence type="ECO:0000256" key="2">
    <source>
        <dbReference type="SAM" id="MobiDB-lite"/>
    </source>
</evidence>
<evidence type="ECO:0000313" key="5">
    <source>
        <dbReference type="EMBL" id="OTG02623.1"/>
    </source>
</evidence>
<dbReference type="InterPro" id="IPR001878">
    <property type="entry name" value="Znf_CCHC"/>
</dbReference>
<accession>A0A251SVN6</accession>
<dbReference type="AlphaFoldDB" id="A0A251SVN6"/>
<evidence type="ECO:0000256" key="1">
    <source>
        <dbReference type="PROSITE-ProRule" id="PRU00047"/>
    </source>
</evidence>
<dbReference type="PROSITE" id="PS50158">
    <property type="entry name" value="ZF_CCHC"/>
    <property type="match status" value="1"/>
</dbReference>
<dbReference type="Gene3D" id="3.40.50.12780">
    <property type="entry name" value="N-terminal domain of ligase-like"/>
    <property type="match status" value="1"/>
</dbReference>
<dbReference type="InParanoid" id="A0A251SVN6"/>
<evidence type="ECO:0000259" key="4">
    <source>
        <dbReference type="PROSITE" id="PS50158"/>
    </source>
</evidence>
<dbReference type="Pfam" id="PF00098">
    <property type="entry name" value="zf-CCHC"/>
    <property type="match status" value="1"/>
</dbReference>
<dbReference type="PANTHER" id="PTHR43272:SF77">
    <property type="entry name" value="AMP-DEPENDENT SYNTHETASE_LIGASE, ZINC FINGER, CCHC-TYPE-RELATED"/>
    <property type="match status" value="1"/>
</dbReference>
<keyword evidence="1" id="KW-0479">Metal-binding</keyword>
<evidence type="ECO:0000313" key="6">
    <source>
        <dbReference type="Proteomes" id="UP000215914"/>
    </source>
</evidence>
<sequence length="1114" mass="122754">MHLILLAIVSFGKVTPVQREQVEKFGLAIHSWDQFLSLGDDKNFNLPLKKKSDICTIMYTSGMTSDPKGVRISNNCMVTLIAGVNHLLDSAQVSLNTNDVYLSFLPLAHIFDRLIEECFFNHGASIGFWRGDVKMLSEDIGELKPTIFCAVPRVLERIYSGLQQKISAGGFIKRNLFNLAYSYKLRNMNAGIEHSKASPLSDKIVFSKVKQGLGGRVRIILSGGAPLAPHVEAYLKVVTCSHVLQGYGLTETCGGSFVSMPNEMDMLGTVGPPIPNLDARLVSVPEMNYDALSSKPQGEVCIRGDVLFSGYHKREDLTKEVLVDGWFHTGDIGEWQPDGSMKIIDRKKNIFKLSQGEYVAVEYLENVYGLVPEIDAVWIYGNSFESCLVGVVNPYKQAIEHYAETHNISGDFDSLCENPKIKEYILGELNRIGKEKKLKSFESVKTVHLDPVPFDLERDLLTPTFKKKRPQILKYYQSWTRDLDLLLLSSPLTCLRPVPILWLRLVRSRVCAVGFAVADLVVLGCLAIRVSVLEPWLFADFTLRFAREVVGSGTSGFWFIESCSGFGCLVPCGFFWFFSFAMAEDGKFRIEKFNGTDFASWRMQIEALLGECDLDVVLEEKPAGMDKAAEAIWNSKDKKARGKITLALTRSVAFNIMKKTTARDMLEALSNMYEKPSAGNRVFLMRELFNMRMNEGSSVADHINEVNSILSRLATVGMKLDDDTQAVVLLSSLPDSWSGFVTTVTETAGTGNLKFDRVRDSVLGEDVRQRNTSGGSTSGMLSVSRGRGKNRSSGSRGKSLSKAGKNVRCWNCGEKGHVKNECPEPKNEDGKQHVNSVVSDESDGDVLVCCEESIDSWAMDSGSSFHAMHSGETMVNLKKGDFGKVRLANGHVLNVTGMGDVNLKTPLSTTWNLKNVRVIPGLTKKLISVSQLDKQGLDVKFGGAKWKVIDGNLVVACGRRRGSLYLVEIPVEGVAVHVQQKVWFTESSKRKRVQFANLKPGALGMSVECGRGSKFKPVRGFGDSGSMGRVPGTITKNRWVLKTKIPTEEKSSPGNSLQNVESGINSRCISGAGGSCKPVEIESGSDKTVGLELMGASTGLSNVIDNMYKTINKR</sequence>
<dbReference type="Pfam" id="PF00501">
    <property type="entry name" value="AMP-binding"/>
    <property type="match status" value="1"/>
</dbReference>
<dbReference type="SUPFAM" id="SSF56801">
    <property type="entry name" value="Acetyl-CoA synthetase-like"/>
    <property type="match status" value="1"/>
</dbReference>
<organism evidence="5 6">
    <name type="scientific">Helianthus annuus</name>
    <name type="common">Common sunflower</name>
    <dbReference type="NCBI Taxonomy" id="4232"/>
    <lineage>
        <taxon>Eukaryota</taxon>
        <taxon>Viridiplantae</taxon>
        <taxon>Streptophyta</taxon>
        <taxon>Embryophyta</taxon>
        <taxon>Tracheophyta</taxon>
        <taxon>Spermatophyta</taxon>
        <taxon>Magnoliopsida</taxon>
        <taxon>eudicotyledons</taxon>
        <taxon>Gunneridae</taxon>
        <taxon>Pentapetalae</taxon>
        <taxon>asterids</taxon>
        <taxon>campanulids</taxon>
        <taxon>Asterales</taxon>
        <taxon>Asteraceae</taxon>
        <taxon>Asteroideae</taxon>
        <taxon>Heliantheae alliance</taxon>
        <taxon>Heliantheae</taxon>
        <taxon>Helianthus</taxon>
    </lineage>
</organism>
<dbReference type="Pfam" id="PF14223">
    <property type="entry name" value="Retrotran_gag_2"/>
    <property type="match status" value="1"/>
</dbReference>
<keyword evidence="5" id="KW-0436">Ligase</keyword>
<dbReference type="InterPro" id="IPR000873">
    <property type="entry name" value="AMP-dep_synth/lig_dom"/>
</dbReference>
<dbReference type="SMART" id="SM00343">
    <property type="entry name" value="ZnF_C2HC"/>
    <property type="match status" value="1"/>
</dbReference>
<dbReference type="InterPro" id="IPR036875">
    <property type="entry name" value="Znf_CCHC_sf"/>
</dbReference>
<keyword evidence="3" id="KW-0732">Signal</keyword>
<protein>
    <submittedName>
        <fullName evidence="5">Putative AMP-dependent synthetase/ligase, Zinc finger, CCHC-type</fullName>
    </submittedName>
</protein>
<gene>
    <name evidence="5" type="ORF">HannXRQ_Chr13g0415171</name>
</gene>
<dbReference type="GO" id="GO:0004467">
    <property type="term" value="F:long-chain fatty acid-CoA ligase activity"/>
    <property type="evidence" value="ECO:0000318"/>
    <property type="project" value="GO_Central"/>
</dbReference>
<evidence type="ECO:0000256" key="3">
    <source>
        <dbReference type="SAM" id="SignalP"/>
    </source>
</evidence>
<feature type="compositionally biased region" description="Low complexity" evidence="2">
    <location>
        <begin position="791"/>
        <end position="802"/>
    </location>
</feature>
<dbReference type="PANTHER" id="PTHR43272">
    <property type="entry name" value="LONG-CHAIN-FATTY-ACID--COA LIGASE"/>
    <property type="match status" value="1"/>
</dbReference>
<dbReference type="GO" id="GO:0008270">
    <property type="term" value="F:zinc ion binding"/>
    <property type="evidence" value="ECO:0007669"/>
    <property type="project" value="UniProtKB-KW"/>
</dbReference>
<dbReference type="GO" id="GO:0005783">
    <property type="term" value="C:endoplasmic reticulum"/>
    <property type="evidence" value="ECO:0000318"/>
    <property type="project" value="GO_Central"/>
</dbReference>
<dbReference type="InterPro" id="IPR042099">
    <property type="entry name" value="ANL_N_sf"/>
</dbReference>
<feature type="chain" id="PRO_5012174123" evidence="3">
    <location>
        <begin position="20"/>
        <end position="1114"/>
    </location>
</feature>
<keyword evidence="1" id="KW-0862">Zinc</keyword>
<proteinExistence type="predicted"/>
<dbReference type="GO" id="GO:0016020">
    <property type="term" value="C:membrane"/>
    <property type="evidence" value="ECO:0000318"/>
    <property type="project" value="GO_Central"/>
</dbReference>
<dbReference type="InterPro" id="IPR054722">
    <property type="entry name" value="PolX-like_BBD"/>
</dbReference>
<dbReference type="STRING" id="4232.A0A251SVN6"/>